<keyword evidence="2 4" id="KW-0238">DNA-binding</keyword>
<dbReference type="InterPro" id="IPR054156">
    <property type="entry name" value="YxaF_TetR_C"/>
</dbReference>
<dbReference type="Gene3D" id="1.10.357.10">
    <property type="entry name" value="Tetracycline Repressor, domain 2"/>
    <property type="match status" value="1"/>
</dbReference>
<organism evidence="6 7">
    <name type="scientific">Lactococcus cremoris subsp. cremoris GE214</name>
    <dbReference type="NCBI Taxonomy" id="1415168"/>
    <lineage>
        <taxon>Bacteria</taxon>
        <taxon>Bacillati</taxon>
        <taxon>Bacillota</taxon>
        <taxon>Bacilli</taxon>
        <taxon>Lactobacillales</taxon>
        <taxon>Streptococcaceae</taxon>
        <taxon>Lactococcus</taxon>
        <taxon>Lactococcus cremoris subsp. cremoris</taxon>
    </lineage>
</organism>
<accession>A0A084A8X3</accession>
<dbReference type="Pfam" id="PF00440">
    <property type="entry name" value="TetR_N"/>
    <property type="match status" value="1"/>
</dbReference>
<proteinExistence type="predicted"/>
<dbReference type="PATRIC" id="fig|1415168.3.peg.2191"/>
<dbReference type="EMBL" id="AZSI01000126">
    <property type="protein sequence ID" value="KEY61752.1"/>
    <property type="molecule type" value="Genomic_DNA"/>
</dbReference>
<dbReference type="InterPro" id="IPR001647">
    <property type="entry name" value="HTH_TetR"/>
</dbReference>
<dbReference type="PANTHER" id="PTHR47506">
    <property type="entry name" value="TRANSCRIPTIONAL REGULATORY PROTEIN"/>
    <property type="match status" value="1"/>
</dbReference>
<dbReference type="PROSITE" id="PS50977">
    <property type="entry name" value="HTH_TETR_2"/>
    <property type="match status" value="1"/>
</dbReference>
<evidence type="ECO:0000256" key="2">
    <source>
        <dbReference type="ARBA" id="ARBA00023125"/>
    </source>
</evidence>
<evidence type="ECO:0000256" key="1">
    <source>
        <dbReference type="ARBA" id="ARBA00023015"/>
    </source>
</evidence>
<dbReference type="InterPro" id="IPR009057">
    <property type="entry name" value="Homeodomain-like_sf"/>
</dbReference>
<dbReference type="AlphaFoldDB" id="A0A084A8X3"/>
<dbReference type="PANTHER" id="PTHR47506:SF6">
    <property type="entry name" value="HTH-TYPE TRANSCRIPTIONAL REPRESSOR NEMR"/>
    <property type="match status" value="1"/>
</dbReference>
<dbReference type="GO" id="GO:0003677">
    <property type="term" value="F:DNA binding"/>
    <property type="evidence" value="ECO:0007669"/>
    <property type="project" value="UniProtKB-UniRule"/>
</dbReference>
<protein>
    <submittedName>
        <fullName evidence="6">Putative HTH-type transcriptional regulator in lacX 3'region</fullName>
    </submittedName>
</protein>
<dbReference type="RefSeq" id="WP_015063504.1">
    <property type="nucleotide sequence ID" value="NZ_AZSI01000126.1"/>
</dbReference>
<keyword evidence="1" id="KW-0805">Transcription regulation</keyword>
<dbReference type="SMR" id="A0A084A8X3"/>
<dbReference type="InterPro" id="IPR036271">
    <property type="entry name" value="Tet_transcr_reg_TetR-rel_C_sf"/>
</dbReference>
<dbReference type="SUPFAM" id="SSF46689">
    <property type="entry name" value="Homeodomain-like"/>
    <property type="match status" value="1"/>
</dbReference>
<name>A0A084A8X3_LACLC</name>
<feature type="DNA-binding region" description="H-T-H motif" evidence="4">
    <location>
        <begin position="30"/>
        <end position="49"/>
    </location>
</feature>
<dbReference type="Pfam" id="PF21993">
    <property type="entry name" value="TetR_C_13_2"/>
    <property type="match status" value="1"/>
</dbReference>
<reference evidence="6 7" key="1">
    <citation type="submission" date="2014-06" db="EMBL/GenBank/DDBJ databases">
        <title>Draft genome sequence of the putrescine producing strain Lactococcus lactis subsp cremoris GE214.</title>
        <authorList>
            <person name="Ladero V."/>
            <person name="Linares D.M."/>
            <person name="del Rio B."/>
            <person name="Mayo B."/>
            <person name="Martin M.C."/>
            <person name="Fernandez M."/>
            <person name="Alvarez M.A."/>
        </authorList>
    </citation>
    <scope>NUCLEOTIDE SEQUENCE [LARGE SCALE GENOMIC DNA]</scope>
    <source>
        <strain evidence="6 7">GE214</strain>
    </source>
</reference>
<evidence type="ECO:0000256" key="4">
    <source>
        <dbReference type="PROSITE-ProRule" id="PRU00335"/>
    </source>
</evidence>
<evidence type="ECO:0000313" key="6">
    <source>
        <dbReference type="EMBL" id="KEY61752.1"/>
    </source>
</evidence>
<dbReference type="Proteomes" id="UP000028401">
    <property type="component" value="Unassembled WGS sequence"/>
</dbReference>
<keyword evidence="3" id="KW-0804">Transcription</keyword>
<evidence type="ECO:0000256" key="3">
    <source>
        <dbReference type="ARBA" id="ARBA00023163"/>
    </source>
</evidence>
<evidence type="ECO:0000313" key="7">
    <source>
        <dbReference type="Proteomes" id="UP000028401"/>
    </source>
</evidence>
<evidence type="ECO:0000259" key="5">
    <source>
        <dbReference type="PROSITE" id="PS50977"/>
    </source>
</evidence>
<gene>
    <name evidence="6" type="ORF">U725_02120</name>
</gene>
<dbReference type="SUPFAM" id="SSF48498">
    <property type="entry name" value="Tetracyclin repressor-like, C-terminal domain"/>
    <property type="match status" value="1"/>
</dbReference>
<feature type="domain" description="HTH tetR-type" evidence="5">
    <location>
        <begin position="7"/>
        <end position="67"/>
    </location>
</feature>
<dbReference type="PRINTS" id="PR00455">
    <property type="entry name" value="HTHTETR"/>
</dbReference>
<comment type="caution">
    <text evidence="6">The sequence shown here is derived from an EMBL/GenBank/DDBJ whole genome shotgun (WGS) entry which is preliminary data.</text>
</comment>
<sequence>MEVYNLRNTKEKILTATEQLIYKKGYTGTSINDILDETATGKGQFYYYFDSKKEACLAVIDNHVKIWQKHLLNGILSRDESPLANLKEMLDWIYSDHAQKKIYYGCPVGNLVIELSALDEDFRKPLEQLFSDLQKKIAENLSALTGLLVKQNLPAAHAIIAQIQGSLLLLKVTQDLNVLESNFDLLKTSFEKVGEK</sequence>